<feature type="transmembrane region" description="Helical" evidence="6">
    <location>
        <begin position="12"/>
        <end position="35"/>
    </location>
</feature>
<reference evidence="7" key="1">
    <citation type="submission" date="2022-01" db="EMBL/GenBank/DDBJ databases">
        <authorList>
            <person name="Braso-Vives M."/>
        </authorList>
    </citation>
    <scope>NUCLEOTIDE SEQUENCE</scope>
</reference>
<feature type="transmembrane region" description="Helical" evidence="6">
    <location>
        <begin position="47"/>
        <end position="64"/>
    </location>
</feature>
<dbReference type="PANTHER" id="PTHR23320">
    <property type="entry name" value="MEMBRANE-SPANNING 4-DOMAINS SUBFAMILY A MS4A -RELATED"/>
    <property type="match status" value="1"/>
</dbReference>
<evidence type="ECO:0000313" key="7">
    <source>
        <dbReference type="EMBL" id="CAH1246686.1"/>
    </source>
</evidence>
<proteinExistence type="inferred from homology"/>
<keyword evidence="3 6" id="KW-0812">Transmembrane</keyword>
<keyword evidence="8" id="KW-1185">Reference proteome</keyword>
<keyword evidence="4 6" id="KW-1133">Transmembrane helix</keyword>
<accession>A0A8J9Z3V6</accession>
<evidence type="ECO:0000256" key="1">
    <source>
        <dbReference type="ARBA" id="ARBA00004141"/>
    </source>
</evidence>
<comment type="subcellular location">
    <subcellularLocation>
        <location evidence="1">Membrane</location>
        <topology evidence="1">Multi-pass membrane protein</topology>
    </subcellularLocation>
</comment>
<dbReference type="PANTHER" id="PTHR23320:SF165">
    <property type="entry name" value="MARVEL DOMAIN-CONTAINING PROTEIN"/>
    <property type="match status" value="1"/>
</dbReference>
<dbReference type="InterPro" id="IPR007237">
    <property type="entry name" value="CD20-like"/>
</dbReference>
<evidence type="ECO:0000256" key="5">
    <source>
        <dbReference type="ARBA" id="ARBA00023136"/>
    </source>
</evidence>
<sequence length="210" mass="22176">MCKGNAGRGLIGLGVTLVILGAVNTFFGIGALAAFPDNFFSRVGAPIWAGVFVAITGAIGIIAGRKFRREGAHTGFTTAFLTLSIIAIFVALSQVGVSGWAIDIYGYNCDLRGGFYPGVTIRTLNEYCWTMIYLHRTGVALGGLETVLCFVSSIIGCVIGCNYYNQQPGPSGITMQPTNQPGTANSPGNIIAVGLHGLFPRVYTAILIFR</sequence>
<dbReference type="GO" id="GO:0016020">
    <property type="term" value="C:membrane"/>
    <property type="evidence" value="ECO:0007669"/>
    <property type="project" value="UniProtKB-SubCell"/>
</dbReference>
<evidence type="ECO:0000313" key="8">
    <source>
        <dbReference type="Proteomes" id="UP000838412"/>
    </source>
</evidence>
<feature type="transmembrane region" description="Helical" evidence="6">
    <location>
        <begin position="76"/>
        <end position="102"/>
    </location>
</feature>
<gene>
    <name evidence="7" type="primary">Hypp7769</name>
    <name evidence="7" type="ORF">BLAG_LOCUS8627</name>
</gene>
<evidence type="ECO:0000256" key="3">
    <source>
        <dbReference type="ARBA" id="ARBA00022692"/>
    </source>
</evidence>
<evidence type="ECO:0000256" key="2">
    <source>
        <dbReference type="ARBA" id="ARBA00009565"/>
    </source>
</evidence>
<dbReference type="InterPro" id="IPR030417">
    <property type="entry name" value="MS4A"/>
</dbReference>
<evidence type="ECO:0000256" key="4">
    <source>
        <dbReference type="ARBA" id="ARBA00022989"/>
    </source>
</evidence>
<keyword evidence="5 6" id="KW-0472">Membrane</keyword>
<dbReference type="OrthoDB" id="5983697at2759"/>
<protein>
    <submittedName>
        <fullName evidence="7">Hypp7769 protein</fullName>
    </submittedName>
</protein>
<dbReference type="EMBL" id="OV696700">
    <property type="protein sequence ID" value="CAH1246686.1"/>
    <property type="molecule type" value="Genomic_DNA"/>
</dbReference>
<dbReference type="Proteomes" id="UP000838412">
    <property type="component" value="Chromosome 15"/>
</dbReference>
<comment type="similarity">
    <text evidence="2">Belongs to the MS4A family.</text>
</comment>
<dbReference type="Pfam" id="PF04103">
    <property type="entry name" value="CD20"/>
    <property type="match status" value="1"/>
</dbReference>
<organism evidence="7 8">
    <name type="scientific">Branchiostoma lanceolatum</name>
    <name type="common">Common lancelet</name>
    <name type="synonym">Amphioxus lanceolatum</name>
    <dbReference type="NCBI Taxonomy" id="7740"/>
    <lineage>
        <taxon>Eukaryota</taxon>
        <taxon>Metazoa</taxon>
        <taxon>Chordata</taxon>
        <taxon>Cephalochordata</taxon>
        <taxon>Leptocardii</taxon>
        <taxon>Amphioxiformes</taxon>
        <taxon>Branchiostomatidae</taxon>
        <taxon>Branchiostoma</taxon>
    </lineage>
</organism>
<dbReference type="AlphaFoldDB" id="A0A8J9Z3V6"/>
<evidence type="ECO:0000256" key="6">
    <source>
        <dbReference type="SAM" id="Phobius"/>
    </source>
</evidence>
<name>A0A8J9Z3V6_BRALA</name>